<feature type="domain" description="AMP-dependent synthetase/ligase" evidence="4">
    <location>
        <begin position="42"/>
        <end position="383"/>
    </location>
</feature>
<keyword evidence="2" id="KW-0436">Ligase</keyword>
<dbReference type="InterPro" id="IPR045851">
    <property type="entry name" value="AMP-bd_C_sf"/>
</dbReference>
<dbReference type="InterPro" id="IPR042099">
    <property type="entry name" value="ANL_N_sf"/>
</dbReference>
<dbReference type="CDD" id="cd04433">
    <property type="entry name" value="AFD_class_I"/>
    <property type="match status" value="1"/>
</dbReference>
<feature type="transmembrane region" description="Helical" evidence="3">
    <location>
        <begin position="225"/>
        <end position="246"/>
    </location>
</feature>
<dbReference type="EMBL" id="PJNH01000004">
    <property type="protein sequence ID" value="PKR76985.1"/>
    <property type="molecule type" value="Genomic_DNA"/>
</dbReference>
<dbReference type="Pfam" id="PF00501">
    <property type="entry name" value="AMP-binding"/>
    <property type="match status" value="1"/>
</dbReference>
<organism evidence="6 7">
    <name type="scientific">Halalkalibacillus sediminis</name>
    <dbReference type="NCBI Taxonomy" id="2018042"/>
    <lineage>
        <taxon>Bacteria</taxon>
        <taxon>Bacillati</taxon>
        <taxon>Bacillota</taxon>
        <taxon>Bacilli</taxon>
        <taxon>Bacillales</taxon>
        <taxon>Bacillaceae</taxon>
        <taxon>Halalkalibacillus</taxon>
    </lineage>
</organism>
<comment type="caution">
    <text evidence="6">The sequence shown here is derived from an EMBL/GenBank/DDBJ whole genome shotgun (WGS) entry which is preliminary data.</text>
</comment>
<dbReference type="GO" id="GO:0006631">
    <property type="term" value="P:fatty acid metabolic process"/>
    <property type="evidence" value="ECO:0007669"/>
    <property type="project" value="TreeGrafter"/>
</dbReference>
<dbReference type="InterPro" id="IPR000873">
    <property type="entry name" value="AMP-dep_synth/lig_dom"/>
</dbReference>
<evidence type="ECO:0000259" key="5">
    <source>
        <dbReference type="Pfam" id="PF13193"/>
    </source>
</evidence>
<evidence type="ECO:0000256" key="2">
    <source>
        <dbReference type="ARBA" id="ARBA00022598"/>
    </source>
</evidence>
<evidence type="ECO:0000256" key="3">
    <source>
        <dbReference type="SAM" id="Phobius"/>
    </source>
</evidence>
<evidence type="ECO:0000313" key="7">
    <source>
        <dbReference type="Proteomes" id="UP000243524"/>
    </source>
</evidence>
<dbReference type="Proteomes" id="UP000243524">
    <property type="component" value="Unassembled WGS sequence"/>
</dbReference>
<dbReference type="GO" id="GO:0031956">
    <property type="term" value="F:medium-chain fatty acid-CoA ligase activity"/>
    <property type="evidence" value="ECO:0007669"/>
    <property type="project" value="TreeGrafter"/>
</dbReference>
<dbReference type="Gene3D" id="3.40.50.12780">
    <property type="entry name" value="N-terminal domain of ligase-like"/>
    <property type="match status" value="1"/>
</dbReference>
<name>A0A2I0QRL3_9BACI</name>
<comment type="similarity">
    <text evidence="1">Belongs to the ATP-dependent AMP-binding enzyme family.</text>
</comment>
<dbReference type="OrthoDB" id="9778383at2"/>
<keyword evidence="7" id="KW-1185">Reference proteome</keyword>
<dbReference type="PANTHER" id="PTHR43201:SF5">
    <property type="entry name" value="MEDIUM-CHAIN ACYL-COA LIGASE ACSF2, MITOCHONDRIAL"/>
    <property type="match status" value="1"/>
</dbReference>
<dbReference type="InterPro" id="IPR025110">
    <property type="entry name" value="AMP-bd_C"/>
</dbReference>
<dbReference type="Gene3D" id="3.30.300.30">
    <property type="match status" value="1"/>
</dbReference>
<evidence type="ECO:0000259" key="4">
    <source>
        <dbReference type="Pfam" id="PF00501"/>
    </source>
</evidence>
<evidence type="ECO:0000313" key="6">
    <source>
        <dbReference type="EMBL" id="PKR76985.1"/>
    </source>
</evidence>
<proteinExistence type="inferred from homology"/>
<accession>A0A2I0QRL3</accession>
<feature type="domain" description="AMP-binding enzyme C-terminal" evidence="5">
    <location>
        <begin position="425"/>
        <end position="498"/>
    </location>
</feature>
<dbReference type="AlphaFoldDB" id="A0A2I0QRL3"/>
<keyword evidence="3" id="KW-1133">Transmembrane helix</keyword>
<evidence type="ECO:0000256" key="1">
    <source>
        <dbReference type="ARBA" id="ARBA00006432"/>
    </source>
</evidence>
<dbReference type="InterPro" id="IPR020845">
    <property type="entry name" value="AMP-binding_CS"/>
</dbReference>
<keyword evidence="3" id="KW-0472">Membrane</keyword>
<keyword evidence="3" id="KW-0812">Transmembrane</keyword>
<dbReference type="PROSITE" id="PS00455">
    <property type="entry name" value="AMP_BINDING"/>
    <property type="match status" value="1"/>
</dbReference>
<sequence>MIKLIYVLYKMKILSPIGLNRLIKSVRSCGINLMTLLDFAEKNYGERVAVIDDHETIRYQQLLNDSWNLAVRLHEEYEIVEGRKVGIICKNHGSLVKSIFALSRLGVDTYLLNSEMSEEQFNDLQDHHQFDLLVYDFKWSSAIENSIYKKGKLLSYDEQLPAINNLHKRNELARLPRTKMGKLMLLTGGTTGKSKAVEHQPSLFNYLNPFLTLLTRLKLINYQTAYIATPIYHGYGIAILLSFIALGKKMIITQGFDAHKACGIIRKHEVEVVSVVPLMVHKMLRTNSGDLQSLSCIASGGAALNPKLIEEVFNEIGDILYNLYGTSESGLNIVAKPEDLKYSLETVGKKINGSRLKVLDDNHREVANEEVGQLCMKNNWSMRNKTSSWIETGDLGYRDSKGYYFLCGRTDEMIVSAGENVYPIELEQTLNQHDQIEDVAVIGVSDEEFGQRLKAYVQAKEGLSQDELWEWLRPRVARFQVPKEIEFIEEIPYTPVGKRDKKQLKSSEVGGK</sequence>
<gene>
    <name evidence="6" type="ORF">CEY16_13355</name>
</gene>
<dbReference type="SUPFAM" id="SSF56801">
    <property type="entry name" value="Acetyl-CoA synthetase-like"/>
    <property type="match status" value="1"/>
</dbReference>
<dbReference type="PANTHER" id="PTHR43201">
    <property type="entry name" value="ACYL-COA SYNTHETASE"/>
    <property type="match status" value="1"/>
</dbReference>
<reference evidence="6 7" key="1">
    <citation type="submission" date="2017-06" db="EMBL/GenBank/DDBJ databases">
        <title>the draft geome sequence of Illustriluteabacillus marina B3227.</title>
        <authorList>
            <person name="He R.-H."/>
            <person name="Du Z.-J."/>
        </authorList>
    </citation>
    <scope>NUCLEOTIDE SEQUENCE [LARGE SCALE GENOMIC DNA]</scope>
    <source>
        <strain evidence="6 7">B3227</strain>
    </source>
</reference>
<protein>
    <submittedName>
        <fullName evidence="6">AMP-dependent synthetase</fullName>
    </submittedName>
</protein>
<dbReference type="Pfam" id="PF13193">
    <property type="entry name" value="AMP-binding_C"/>
    <property type="match status" value="1"/>
</dbReference>